<feature type="region of interest" description="Disordered" evidence="1">
    <location>
        <begin position="106"/>
        <end position="158"/>
    </location>
</feature>
<evidence type="ECO:0000313" key="4">
    <source>
        <dbReference type="Proteomes" id="UP000780801"/>
    </source>
</evidence>
<dbReference type="AlphaFoldDB" id="A0A9P6FQI0"/>
<evidence type="ECO:0000256" key="1">
    <source>
        <dbReference type="SAM" id="MobiDB-lite"/>
    </source>
</evidence>
<dbReference type="Proteomes" id="UP000780801">
    <property type="component" value="Unassembled WGS sequence"/>
</dbReference>
<feature type="compositionally biased region" description="Low complexity" evidence="1">
    <location>
        <begin position="119"/>
        <end position="135"/>
    </location>
</feature>
<feature type="chain" id="PRO_5040170620" description="Extracellular membrane protein CFEM domain-containing protein" evidence="2">
    <location>
        <begin position="21"/>
        <end position="187"/>
    </location>
</feature>
<comment type="caution">
    <text evidence="3">The sequence shown here is derived from an EMBL/GenBank/DDBJ whole genome shotgun (WGS) entry which is preliminary data.</text>
</comment>
<dbReference type="EMBL" id="JAABOA010002545">
    <property type="protein sequence ID" value="KAF9579718.1"/>
    <property type="molecule type" value="Genomic_DNA"/>
</dbReference>
<sequence length="187" mass="18635">MKIALVSTLALLAASPLVAAQGADDQCIPCLQAALLALPACAKVDIKSLTSTSETVTDDLSACLCSSLDGAWTDSCKSQSKCDPANVSAFRGIFSKAIQDFGLDCTSTPTFKPPPPPTSTLETTPTAVPTSSNPGGNNGTTSGGNNGTNPGGSKGSSFGNKEAVPSLLLTQALGAVVVLAGISASIF</sequence>
<keyword evidence="4" id="KW-1185">Reference proteome</keyword>
<feature type="signal peptide" evidence="2">
    <location>
        <begin position="1"/>
        <end position="20"/>
    </location>
</feature>
<gene>
    <name evidence="3" type="ORF">BGW38_003909</name>
</gene>
<protein>
    <recommendedName>
        <fullName evidence="5">Extracellular membrane protein CFEM domain-containing protein</fullName>
    </recommendedName>
</protein>
<accession>A0A9P6FQI0</accession>
<name>A0A9P6FQI0_9FUNG</name>
<organism evidence="3 4">
    <name type="scientific">Lunasporangiospora selenospora</name>
    <dbReference type="NCBI Taxonomy" id="979761"/>
    <lineage>
        <taxon>Eukaryota</taxon>
        <taxon>Fungi</taxon>
        <taxon>Fungi incertae sedis</taxon>
        <taxon>Mucoromycota</taxon>
        <taxon>Mortierellomycotina</taxon>
        <taxon>Mortierellomycetes</taxon>
        <taxon>Mortierellales</taxon>
        <taxon>Mortierellaceae</taxon>
        <taxon>Lunasporangiospora</taxon>
    </lineage>
</organism>
<evidence type="ECO:0000313" key="3">
    <source>
        <dbReference type="EMBL" id="KAF9579718.1"/>
    </source>
</evidence>
<feature type="compositionally biased region" description="Gly residues" evidence="1">
    <location>
        <begin position="136"/>
        <end position="154"/>
    </location>
</feature>
<keyword evidence="2" id="KW-0732">Signal</keyword>
<proteinExistence type="predicted"/>
<reference evidence="3" key="1">
    <citation type="journal article" date="2020" name="Fungal Divers.">
        <title>Resolving the Mortierellaceae phylogeny through synthesis of multi-gene phylogenetics and phylogenomics.</title>
        <authorList>
            <person name="Vandepol N."/>
            <person name="Liber J."/>
            <person name="Desiro A."/>
            <person name="Na H."/>
            <person name="Kennedy M."/>
            <person name="Barry K."/>
            <person name="Grigoriev I.V."/>
            <person name="Miller A.N."/>
            <person name="O'Donnell K."/>
            <person name="Stajich J.E."/>
            <person name="Bonito G."/>
        </authorList>
    </citation>
    <scope>NUCLEOTIDE SEQUENCE</scope>
    <source>
        <strain evidence="3">KOD1015</strain>
    </source>
</reference>
<evidence type="ECO:0000256" key="2">
    <source>
        <dbReference type="SAM" id="SignalP"/>
    </source>
</evidence>
<evidence type="ECO:0008006" key="5">
    <source>
        <dbReference type="Google" id="ProtNLM"/>
    </source>
</evidence>